<dbReference type="Proteomes" id="UP001055219">
    <property type="component" value="Unassembled WGS sequence"/>
</dbReference>
<gene>
    <name evidence="2" type="ORF">J7T54_006511</name>
</gene>
<dbReference type="GeneID" id="75832989"/>
<dbReference type="InterPro" id="IPR000182">
    <property type="entry name" value="GNAT_dom"/>
</dbReference>
<sequence>MATMQTYSIRPGRRADLPHAVDVFLSAFRKDNLFDILFPNRHTHPHVIRAQVSRLYASRYWSLNYDLRVIAGNDDGQIVGLTWWKRPKAAMSFWERWVSPYAWIAPLISTWFSIRDWLFPIKDLDKYAAETFVRAFATVEPALINTPRREKAWYLSTLAVDPTVQSKGLGTMLLRDGLERVDQEGTAAWLVALETVEEYYKKHGFREVGRANVGELQDWTGGAIMFRNDE</sequence>
<dbReference type="SUPFAM" id="SSF55729">
    <property type="entry name" value="Acyl-CoA N-acyltransferases (Nat)"/>
    <property type="match status" value="1"/>
</dbReference>
<keyword evidence="3" id="KW-1185">Reference proteome</keyword>
<dbReference type="OrthoDB" id="410198at2759"/>
<evidence type="ECO:0000313" key="3">
    <source>
        <dbReference type="Proteomes" id="UP001055219"/>
    </source>
</evidence>
<evidence type="ECO:0000313" key="2">
    <source>
        <dbReference type="EMBL" id="KAI6784466.1"/>
    </source>
</evidence>
<evidence type="ECO:0000259" key="1">
    <source>
        <dbReference type="PROSITE" id="PS51186"/>
    </source>
</evidence>
<proteinExistence type="predicted"/>
<dbReference type="AlphaFoldDB" id="A0A9P9Y6M7"/>
<dbReference type="Pfam" id="PF13508">
    <property type="entry name" value="Acetyltransf_7"/>
    <property type="match status" value="1"/>
</dbReference>
<reference evidence="2" key="1">
    <citation type="journal article" date="2021" name="J Fungi (Basel)">
        <title>Genomic and Metabolomic Analyses of the Marine Fungus Emericellopsis cladophorae: Insights into Saltwater Adaptability Mechanisms and Its Biosynthetic Potential.</title>
        <authorList>
            <person name="Goncalves M.F.M."/>
            <person name="Hilario S."/>
            <person name="Van de Peer Y."/>
            <person name="Esteves A.C."/>
            <person name="Alves A."/>
        </authorList>
    </citation>
    <scope>NUCLEOTIDE SEQUENCE</scope>
    <source>
        <strain evidence="2">MUM 19.33</strain>
    </source>
</reference>
<dbReference type="EMBL" id="JAGIXG020000004">
    <property type="protein sequence ID" value="KAI6784466.1"/>
    <property type="molecule type" value="Genomic_DNA"/>
</dbReference>
<organism evidence="2 3">
    <name type="scientific">Emericellopsis cladophorae</name>
    <dbReference type="NCBI Taxonomy" id="2686198"/>
    <lineage>
        <taxon>Eukaryota</taxon>
        <taxon>Fungi</taxon>
        <taxon>Dikarya</taxon>
        <taxon>Ascomycota</taxon>
        <taxon>Pezizomycotina</taxon>
        <taxon>Sordariomycetes</taxon>
        <taxon>Hypocreomycetidae</taxon>
        <taxon>Hypocreales</taxon>
        <taxon>Bionectriaceae</taxon>
        <taxon>Emericellopsis</taxon>
    </lineage>
</organism>
<accession>A0A9P9Y6M7</accession>
<feature type="domain" description="N-acetyltransferase" evidence="1">
    <location>
        <begin position="96"/>
        <end position="230"/>
    </location>
</feature>
<name>A0A9P9Y6M7_9HYPO</name>
<dbReference type="CDD" id="cd04301">
    <property type="entry name" value="NAT_SF"/>
    <property type="match status" value="1"/>
</dbReference>
<comment type="caution">
    <text evidence="2">The sequence shown here is derived from an EMBL/GenBank/DDBJ whole genome shotgun (WGS) entry which is preliminary data.</text>
</comment>
<protein>
    <submittedName>
        <fullName evidence="2">Puromycin N-acetyltransferase-like protein</fullName>
    </submittedName>
</protein>
<dbReference type="PROSITE" id="PS51186">
    <property type="entry name" value="GNAT"/>
    <property type="match status" value="1"/>
</dbReference>
<dbReference type="InterPro" id="IPR016181">
    <property type="entry name" value="Acyl_CoA_acyltransferase"/>
</dbReference>
<dbReference type="PANTHER" id="PTHR42791:SF16">
    <property type="entry name" value="N-ACETYLTRANSFERASE DOMAIN-CONTAINING PROTEIN"/>
    <property type="match status" value="1"/>
</dbReference>
<dbReference type="PANTHER" id="PTHR42791">
    <property type="entry name" value="GNAT FAMILY ACETYLTRANSFERASE"/>
    <property type="match status" value="1"/>
</dbReference>
<dbReference type="InterPro" id="IPR052523">
    <property type="entry name" value="Trichothecene_AcTrans"/>
</dbReference>
<reference evidence="2" key="2">
    <citation type="submission" date="2022-07" db="EMBL/GenBank/DDBJ databases">
        <authorList>
            <person name="Goncalves M.F.M."/>
            <person name="Hilario S."/>
            <person name="Van De Peer Y."/>
            <person name="Esteves A.C."/>
            <person name="Alves A."/>
        </authorList>
    </citation>
    <scope>NUCLEOTIDE SEQUENCE</scope>
    <source>
        <strain evidence="2">MUM 19.33</strain>
    </source>
</reference>
<dbReference type="RefSeq" id="XP_051365322.1">
    <property type="nucleotide sequence ID" value="XM_051502950.1"/>
</dbReference>
<dbReference type="Gene3D" id="3.40.630.30">
    <property type="match status" value="1"/>
</dbReference>
<dbReference type="GO" id="GO:0016747">
    <property type="term" value="F:acyltransferase activity, transferring groups other than amino-acyl groups"/>
    <property type="evidence" value="ECO:0007669"/>
    <property type="project" value="InterPro"/>
</dbReference>